<protein>
    <submittedName>
        <fullName evidence="2">Uncharacterized protein</fullName>
    </submittedName>
</protein>
<evidence type="ECO:0000256" key="1">
    <source>
        <dbReference type="SAM" id="MobiDB-lite"/>
    </source>
</evidence>
<proteinExistence type="predicted"/>
<feature type="compositionally biased region" description="Polar residues" evidence="1">
    <location>
        <begin position="86"/>
        <end position="96"/>
    </location>
</feature>
<comment type="caution">
    <text evidence="2">The sequence shown here is derived from an EMBL/GenBank/DDBJ whole genome shotgun (WGS) entry which is preliminary data.</text>
</comment>
<evidence type="ECO:0000313" key="2">
    <source>
        <dbReference type="EMBL" id="KAK9827532.1"/>
    </source>
</evidence>
<accession>A0AAW1R1C1</accession>
<organism evidence="2 3">
    <name type="scientific">Apatococcus lobatus</name>
    <dbReference type="NCBI Taxonomy" id="904363"/>
    <lineage>
        <taxon>Eukaryota</taxon>
        <taxon>Viridiplantae</taxon>
        <taxon>Chlorophyta</taxon>
        <taxon>core chlorophytes</taxon>
        <taxon>Trebouxiophyceae</taxon>
        <taxon>Chlorellales</taxon>
        <taxon>Chlorellaceae</taxon>
        <taxon>Apatococcus</taxon>
    </lineage>
</organism>
<keyword evidence="3" id="KW-1185">Reference proteome</keyword>
<gene>
    <name evidence="2" type="ORF">WJX74_008520</name>
</gene>
<reference evidence="2 3" key="1">
    <citation type="journal article" date="2024" name="Nat. Commun.">
        <title>Phylogenomics reveals the evolutionary origins of lichenization in chlorophyte algae.</title>
        <authorList>
            <person name="Puginier C."/>
            <person name="Libourel C."/>
            <person name="Otte J."/>
            <person name="Skaloud P."/>
            <person name="Haon M."/>
            <person name="Grisel S."/>
            <person name="Petersen M."/>
            <person name="Berrin J.G."/>
            <person name="Delaux P.M."/>
            <person name="Dal Grande F."/>
            <person name="Keller J."/>
        </authorList>
    </citation>
    <scope>NUCLEOTIDE SEQUENCE [LARGE SCALE GENOMIC DNA]</scope>
    <source>
        <strain evidence="2 3">SAG 2145</strain>
    </source>
</reference>
<dbReference type="EMBL" id="JALJOS010000018">
    <property type="protein sequence ID" value="KAK9827532.1"/>
    <property type="molecule type" value="Genomic_DNA"/>
</dbReference>
<evidence type="ECO:0000313" key="3">
    <source>
        <dbReference type="Proteomes" id="UP001438707"/>
    </source>
</evidence>
<sequence>MQHYTWPGSPASSSLPSLAGPCVKLSVGTRQLHPPWALNQSRHACHAQAKDQQLAGVKLSKKDVRELRDLMPTDENLLETPPGDATGSSQQLATWQSPDMENFRETYKNEDVTLALTDQDWEQLQYDMKVRKNALLDAAEANAIWTHHDQVARGGNVYAMTNWIASRMDDIEFEDAYLPDDQLTMFPSWIRAFHDLEQNWEEFSAQRAEVEQSAEKFQNLYEQRVQAEEMGMLDPLDTQEVESLEEKEEDPLEGLLEGILPNTGPLADSDDFAQELMPDEIAAEPEVYEVSDVDEYSKDFSRSRMVDQ</sequence>
<dbReference type="Proteomes" id="UP001438707">
    <property type="component" value="Unassembled WGS sequence"/>
</dbReference>
<feature type="region of interest" description="Disordered" evidence="1">
    <location>
        <begin position="72"/>
        <end position="96"/>
    </location>
</feature>
<name>A0AAW1R1C1_9CHLO</name>
<dbReference type="AlphaFoldDB" id="A0AAW1R1C1"/>